<dbReference type="CDD" id="cd00761">
    <property type="entry name" value="Glyco_tranf_GTA_type"/>
    <property type="match status" value="1"/>
</dbReference>
<evidence type="ECO:0000259" key="2">
    <source>
        <dbReference type="Pfam" id="PF00535"/>
    </source>
</evidence>
<evidence type="ECO:0000256" key="1">
    <source>
        <dbReference type="ARBA" id="ARBA00006739"/>
    </source>
</evidence>
<dbReference type="Pfam" id="PF00535">
    <property type="entry name" value="Glycos_transf_2"/>
    <property type="match status" value="1"/>
</dbReference>
<keyword evidence="4" id="KW-1185">Reference proteome</keyword>
<dbReference type="EMBL" id="LSDB01000020">
    <property type="protein sequence ID" value="KXB58199.1"/>
    <property type="molecule type" value="Genomic_DNA"/>
</dbReference>
<dbReference type="Proteomes" id="UP000070467">
    <property type="component" value="Unassembled WGS sequence"/>
</dbReference>
<comment type="similarity">
    <text evidence="1">Belongs to the glycosyltransferase 2 family.</text>
</comment>
<sequence length="329" mass="39067">MYLTIAIAVYNGENYIKRCLDSIIKAKKKYQGDKEIEILAINDGSKDNSLEILKEYENKIKNYKIINKTNGGVSSVRNYAIDKANGRYLWIIDVDDEILDDSLNNILELEKKDVTMFNYMIKEPKHYYKNITPIEYLKNIALIEKKELLLQAGAMWKFVFEVKFLKQNLLKLINISVGEDLNFTIKSLLNATSMSFYNIPIYKYYINDNSIMTSKNIERKRDIFLSLTDIEKYFKEKGAFETYKEELEYLFIHHMLYVAYVDIVLIDKKSTVLDELLSYVNKNFPSWNKNKYLKKQNIIKRIILKIIKKDDRNLVRILIRLKKHLRKIR</sequence>
<dbReference type="SUPFAM" id="SSF53448">
    <property type="entry name" value="Nucleotide-diphospho-sugar transferases"/>
    <property type="match status" value="1"/>
</dbReference>
<accession>A0ABR5TM29</accession>
<evidence type="ECO:0000313" key="4">
    <source>
        <dbReference type="Proteomes" id="UP000070467"/>
    </source>
</evidence>
<proteinExistence type="inferred from homology"/>
<dbReference type="Gene3D" id="3.90.550.10">
    <property type="entry name" value="Spore Coat Polysaccharide Biosynthesis Protein SpsA, Chain A"/>
    <property type="match status" value="1"/>
</dbReference>
<dbReference type="InterPro" id="IPR001173">
    <property type="entry name" value="Glyco_trans_2-like"/>
</dbReference>
<dbReference type="PANTHER" id="PTHR22916">
    <property type="entry name" value="GLYCOSYLTRANSFERASE"/>
    <property type="match status" value="1"/>
</dbReference>
<organism evidence="3 4">
    <name type="scientific">Gemelliphila asaccharolytica</name>
    <dbReference type="NCBI Taxonomy" id="502393"/>
    <lineage>
        <taxon>Bacteria</taxon>
        <taxon>Bacillati</taxon>
        <taxon>Bacillota</taxon>
        <taxon>Bacilli</taxon>
        <taxon>Bacillales</taxon>
        <taxon>Gemellaceae</taxon>
        <taxon>Gemelliphila</taxon>
    </lineage>
</organism>
<dbReference type="InterPro" id="IPR029044">
    <property type="entry name" value="Nucleotide-diphossugar_trans"/>
</dbReference>
<evidence type="ECO:0000313" key="3">
    <source>
        <dbReference type="EMBL" id="KXB58199.1"/>
    </source>
</evidence>
<dbReference type="PANTHER" id="PTHR22916:SF3">
    <property type="entry name" value="UDP-GLCNAC:BETAGAL BETA-1,3-N-ACETYLGLUCOSAMINYLTRANSFERASE-LIKE PROTEIN 1"/>
    <property type="match status" value="1"/>
</dbReference>
<gene>
    <name evidence="3" type="ORF">HMPREF1871_00587</name>
</gene>
<protein>
    <submittedName>
        <fullName evidence="3">Glycosyltransferase, group 2 family protein</fullName>
    </submittedName>
</protein>
<reference evidence="3 4" key="1">
    <citation type="submission" date="2016-01" db="EMBL/GenBank/DDBJ databases">
        <authorList>
            <person name="Mitreva M."/>
            <person name="Pepin K.H."/>
            <person name="Mihindukulasuriya K.A."/>
            <person name="Fulton R."/>
            <person name="Fronick C."/>
            <person name="O'Laughlin M."/>
            <person name="Miner T."/>
            <person name="Herter B."/>
            <person name="Rosa B.A."/>
            <person name="Cordes M."/>
            <person name="Tomlinson C."/>
            <person name="Wollam A."/>
            <person name="Palsikar V.B."/>
            <person name="Mardis E.R."/>
            <person name="Wilson R.K."/>
        </authorList>
    </citation>
    <scope>NUCLEOTIDE SEQUENCE [LARGE SCALE GENOMIC DNA]</scope>
    <source>
        <strain evidence="3 4">KA00071</strain>
    </source>
</reference>
<dbReference type="RefSeq" id="WP_066129863.1">
    <property type="nucleotide sequence ID" value="NZ_KQ959873.1"/>
</dbReference>
<name>A0ABR5TM29_9BACL</name>
<comment type="caution">
    <text evidence="3">The sequence shown here is derived from an EMBL/GenBank/DDBJ whole genome shotgun (WGS) entry which is preliminary data.</text>
</comment>
<feature type="domain" description="Glycosyltransferase 2-like" evidence="2">
    <location>
        <begin position="4"/>
        <end position="112"/>
    </location>
</feature>